<dbReference type="CDD" id="cd16658">
    <property type="entry name" value="RING-Ubox_UBE4B"/>
    <property type="match status" value="1"/>
</dbReference>
<dbReference type="InterPro" id="IPR013083">
    <property type="entry name" value="Znf_RING/FYVE/PHD"/>
</dbReference>
<evidence type="ECO:0000256" key="10">
    <source>
        <dbReference type="ARBA" id="ARBA00022786"/>
    </source>
</evidence>
<evidence type="ECO:0000313" key="20">
    <source>
        <dbReference type="Proteomes" id="UP000515154"/>
    </source>
</evidence>
<dbReference type="SUPFAM" id="SSF57850">
    <property type="entry name" value="RING/U-box"/>
    <property type="match status" value="1"/>
</dbReference>
<protein>
    <recommendedName>
        <fullName evidence="14">Ubiquitin conjugation factor E4 B</fullName>
        <ecNumber evidence="6">2.3.2.27</ecNumber>
    </recommendedName>
    <alternativeName>
        <fullName evidence="16">RING-type E3 ubiquitin transferase E4 B</fullName>
    </alternativeName>
    <alternativeName>
        <fullName evidence="15">Ubiquitin fusion degradation protein 2</fullName>
    </alternativeName>
</protein>
<feature type="region of interest" description="Disordered" evidence="18">
    <location>
        <begin position="1"/>
        <end position="43"/>
    </location>
</feature>
<dbReference type="AlphaFoldDB" id="A0A7E6F9A2"/>
<evidence type="ECO:0000256" key="14">
    <source>
        <dbReference type="ARBA" id="ARBA00072779"/>
    </source>
</evidence>
<dbReference type="InterPro" id="IPR003613">
    <property type="entry name" value="Ubox_domain"/>
</dbReference>
<evidence type="ECO:0000256" key="16">
    <source>
        <dbReference type="ARBA" id="ARBA00083610"/>
    </source>
</evidence>
<dbReference type="Pfam" id="PF04564">
    <property type="entry name" value="U-box"/>
    <property type="match status" value="1"/>
</dbReference>
<reference evidence="21" key="1">
    <citation type="submission" date="2025-08" db="UniProtKB">
        <authorList>
            <consortium name="RefSeq"/>
        </authorList>
    </citation>
    <scope>IDENTIFICATION</scope>
</reference>
<feature type="region of interest" description="Disordered" evidence="18">
    <location>
        <begin position="115"/>
        <end position="138"/>
    </location>
</feature>
<comment type="similarity">
    <text evidence="5">Belongs to the ubiquitin conjugation factor E4 family.</text>
</comment>
<dbReference type="Proteomes" id="UP000515154">
    <property type="component" value="Linkage group LG12"/>
</dbReference>
<feature type="coiled-coil region" evidence="17">
    <location>
        <begin position="636"/>
        <end position="686"/>
    </location>
</feature>
<evidence type="ECO:0000313" key="21">
    <source>
        <dbReference type="RefSeq" id="XP_036363855.1"/>
    </source>
</evidence>
<dbReference type="GO" id="GO:0005737">
    <property type="term" value="C:cytoplasm"/>
    <property type="evidence" value="ECO:0007669"/>
    <property type="project" value="UniProtKB-SubCell"/>
</dbReference>
<gene>
    <name evidence="21" type="primary">LOC115217961</name>
</gene>
<dbReference type="PANTHER" id="PTHR13931:SF2">
    <property type="entry name" value="UBIQUITIN CONJUGATION FACTOR E4 B"/>
    <property type="match status" value="1"/>
</dbReference>
<keyword evidence="7" id="KW-0963">Cytoplasm</keyword>
<dbReference type="InterPro" id="IPR019474">
    <property type="entry name" value="Ub_conjug_fac_E4_core"/>
</dbReference>
<evidence type="ECO:0000256" key="9">
    <source>
        <dbReference type="ARBA" id="ARBA00022679"/>
    </source>
</evidence>
<dbReference type="GO" id="GO:0034450">
    <property type="term" value="F:ubiquitin-ubiquitin ligase activity"/>
    <property type="evidence" value="ECO:0007669"/>
    <property type="project" value="InterPro"/>
</dbReference>
<dbReference type="UniPathway" id="UPA00143"/>
<feature type="domain" description="U-box" evidence="19">
    <location>
        <begin position="1089"/>
        <end position="1162"/>
    </location>
</feature>
<evidence type="ECO:0000256" key="8">
    <source>
        <dbReference type="ARBA" id="ARBA00022553"/>
    </source>
</evidence>
<evidence type="ECO:0000256" key="11">
    <source>
        <dbReference type="ARBA" id="ARBA00022990"/>
    </source>
</evidence>
<keyword evidence="11" id="KW-0007">Acetylation</keyword>
<comment type="pathway">
    <text evidence="4">Protein modification; protein ubiquitination.</text>
</comment>
<dbReference type="PROSITE" id="PS51698">
    <property type="entry name" value="U_BOX"/>
    <property type="match status" value="1"/>
</dbReference>
<evidence type="ECO:0000256" key="17">
    <source>
        <dbReference type="SAM" id="Coils"/>
    </source>
</evidence>
<keyword evidence="8" id="KW-0597">Phosphoprotein</keyword>
<comment type="function">
    <text evidence="13">Ubiquitin-protein ligase that probably functions as an E3 ligase in conjunction with specific E1 and E2 ligases. May also function as an E4 ligase mediating the assembly of polyubiquitin chains on substrates ubiquitinated by another E3 ubiquitin ligase. May regulate myosin assembly in striated muscles together with STUB1 and VCP/p97 by targeting myosin chaperone UNC45B for proteasomal degradation.</text>
</comment>
<evidence type="ECO:0000256" key="13">
    <source>
        <dbReference type="ARBA" id="ARBA00056267"/>
    </source>
</evidence>
<feature type="compositionally biased region" description="Polar residues" evidence="18">
    <location>
        <begin position="115"/>
        <end position="126"/>
    </location>
</feature>
<keyword evidence="9" id="KW-0808">Transferase</keyword>
<feature type="compositionally biased region" description="Basic and acidic residues" evidence="18">
    <location>
        <begin position="27"/>
        <end position="39"/>
    </location>
</feature>
<comment type="subcellular location">
    <subcellularLocation>
        <location evidence="3">Cytoplasm</location>
    </subcellularLocation>
    <subcellularLocation>
        <location evidence="2">Nucleus</location>
    </subcellularLocation>
</comment>
<proteinExistence type="inferred from homology"/>
<dbReference type="GO" id="GO:0005634">
    <property type="term" value="C:nucleus"/>
    <property type="evidence" value="ECO:0007669"/>
    <property type="project" value="UniProtKB-SubCell"/>
</dbReference>
<dbReference type="EC" id="2.3.2.27" evidence="6"/>
<evidence type="ECO:0000256" key="4">
    <source>
        <dbReference type="ARBA" id="ARBA00004906"/>
    </source>
</evidence>
<dbReference type="GO" id="GO:0000209">
    <property type="term" value="P:protein polyubiquitination"/>
    <property type="evidence" value="ECO:0007669"/>
    <property type="project" value="TreeGrafter"/>
</dbReference>
<evidence type="ECO:0000259" key="19">
    <source>
        <dbReference type="PROSITE" id="PS51698"/>
    </source>
</evidence>
<comment type="catalytic activity">
    <reaction evidence="1">
        <text>S-ubiquitinyl-[E2 ubiquitin-conjugating enzyme]-L-cysteine + [acceptor protein]-L-lysine = [E2 ubiquitin-conjugating enzyme]-L-cysteine + N(6)-ubiquitinyl-[acceptor protein]-L-lysine.</text>
        <dbReference type="EC" id="2.3.2.27"/>
    </reaction>
</comment>
<dbReference type="GO" id="GO:0036503">
    <property type="term" value="P:ERAD pathway"/>
    <property type="evidence" value="ECO:0007669"/>
    <property type="project" value="InterPro"/>
</dbReference>
<keyword evidence="17" id="KW-0175">Coiled coil</keyword>
<dbReference type="GO" id="GO:0006511">
    <property type="term" value="P:ubiquitin-dependent protein catabolic process"/>
    <property type="evidence" value="ECO:0007669"/>
    <property type="project" value="InterPro"/>
</dbReference>
<evidence type="ECO:0000256" key="3">
    <source>
        <dbReference type="ARBA" id="ARBA00004496"/>
    </source>
</evidence>
<accession>A0A7E6F9A2</accession>
<evidence type="ECO:0000256" key="2">
    <source>
        <dbReference type="ARBA" id="ARBA00004123"/>
    </source>
</evidence>
<dbReference type="InterPro" id="IPR045132">
    <property type="entry name" value="UBE4"/>
</dbReference>
<evidence type="ECO:0000256" key="12">
    <source>
        <dbReference type="ARBA" id="ARBA00023242"/>
    </source>
</evidence>
<dbReference type="FunFam" id="3.30.40.10:FF:000060">
    <property type="entry name" value="ubiquitin conjugation factor E4 B"/>
    <property type="match status" value="1"/>
</dbReference>
<dbReference type="RefSeq" id="XP_036363855.1">
    <property type="nucleotide sequence ID" value="XM_036507962.1"/>
</dbReference>
<dbReference type="Pfam" id="PF10408">
    <property type="entry name" value="Ufd2P_core"/>
    <property type="match status" value="1"/>
</dbReference>
<evidence type="ECO:0000256" key="7">
    <source>
        <dbReference type="ARBA" id="ARBA00022490"/>
    </source>
</evidence>
<organism evidence="20 21">
    <name type="scientific">Octopus sinensis</name>
    <name type="common">East Asian common octopus</name>
    <dbReference type="NCBI Taxonomy" id="2607531"/>
    <lineage>
        <taxon>Eukaryota</taxon>
        <taxon>Metazoa</taxon>
        <taxon>Spiralia</taxon>
        <taxon>Lophotrochozoa</taxon>
        <taxon>Mollusca</taxon>
        <taxon>Cephalopoda</taxon>
        <taxon>Coleoidea</taxon>
        <taxon>Octopodiformes</taxon>
        <taxon>Octopoda</taxon>
        <taxon>Incirrata</taxon>
        <taxon>Octopodidae</taxon>
        <taxon>Octopus</taxon>
    </lineage>
</organism>
<evidence type="ECO:0000256" key="18">
    <source>
        <dbReference type="SAM" id="MobiDB-lite"/>
    </source>
</evidence>
<evidence type="ECO:0000256" key="5">
    <source>
        <dbReference type="ARBA" id="ARBA00007434"/>
    </source>
</evidence>
<evidence type="ECO:0000256" key="15">
    <source>
        <dbReference type="ARBA" id="ARBA00081821"/>
    </source>
</evidence>
<evidence type="ECO:0000256" key="1">
    <source>
        <dbReference type="ARBA" id="ARBA00000900"/>
    </source>
</evidence>
<dbReference type="Gene3D" id="3.30.40.10">
    <property type="entry name" value="Zinc/RING finger domain, C3HC4 (zinc finger)"/>
    <property type="match status" value="1"/>
</dbReference>
<dbReference type="GO" id="GO:0000151">
    <property type="term" value="C:ubiquitin ligase complex"/>
    <property type="evidence" value="ECO:0007669"/>
    <property type="project" value="InterPro"/>
</dbReference>
<sequence>MSELTPDEIRRRRLARLGGNTAGSSKSTDKIIPHEKDKTSSNVSSTFCQSMEVEQTQGAAALPKETNAADNKSYALWNRCRMETDLERESGNKRKMERKGNRKYVKSKTKACVESISSDAQQQQHQMDTDSEYAAEKNNHSQVDVDSGIETMEVDDSDRVEHKRKRDASIGSEATETQVLNSIIRIFLVSWREQRDPGTLHIPCLAEAFNEKEKDYKEIINQIVMETLHLIYSSPENLIDSLKTAVDGVSPVRSYSSSPCSISPLMSPEHEERKFTSKIQPQKRKEVELINYLLDCYERVAFEERTSPKKSSIPPLNNVLSIARLSCVHHTALVLQGTLFENRSETASLFLLPYLLSHNLPRGFLSLLVSTLPDRESLNKIFVPIIHRLSQLISCQSLDTDDYKEPLSVLSELCEIKWDNCRPICSLMVSQSNWLPKVMRKTTGLEMEKLTLLGPFLSLSVFVGDNVKVVEKYFSNHLLTPDNARLIFQTLQHGLEYARTEQYKIIHAVLVNSESRDAAIGLLEKFIDGNSKKSQIQVDERYVAGDGFMLNLLTVLQMLAIKISLDKVDLYYPYHPNCRVDISSESCMKCTSQESEEWRTELAKTKNWQDPKFSTECFFLTLHCHHISILPLSRKYQRHLVIIRNLNRAIEELESSEAQWKDSPVASRNKESLEKWKAQVKKLQKSKLCANAGLLDESLLRRCLQFYGVVADYLLKMADPENEGNNLPLPQVTEKAFAALPEFYLEDIADFLLFVLHYKSEVLGSDPSVNQLVRMLIVFVCSPSYFNNPYLVAKLVEVLFVISPNFQPRTAKLSEMLLSHPLALNYMVPALMQFYTDIETTGASSEFYDKFTIRYHISIIFKTMWMIPSHQKKIIEEAQKGKQFVKFVNMLMNDTTFLLDESLDCLKRIHEMQEFQDNEAEWDALSREEQNSRQRQLSMDERQCKSYLTLATETVEMFHYLTEQIIGPFLMPELADRLAAMLNFNLQQLCGSKCKNLKVKNPDKYGWEPKKLLDRLTDIYLHLDSSDEFAAAIANDERSYRKILFDDAISRIQRARIKTDRDIEQFRKLQEKVEAIVVQKQRAEIDFGEIPDEFKDPLMDTLMNDPVLLPSGTIMDRPIILRHLLNSQTDPFNRQVLTEEQLVPATHLKEKIQTWMAHKLNSKKSDP</sequence>
<keyword evidence="20" id="KW-1185">Reference proteome</keyword>
<keyword evidence="10" id="KW-0833">Ubl conjugation pathway</keyword>
<evidence type="ECO:0000256" key="6">
    <source>
        <dbReference type="ARBA" id="ARBA00012483"/>
    </source>
</evidence>
<dbReference type="SMART" id="SM00504">
    <property type="entry name" value="Ubox"/>
    <property type="match status" value="1"/>
</dbReference>
<name>A0A7E6F9A2_9MOLL</name>
<keyword evidence="12" id="KW-0539">Nucleus</keyword>
<dbReference type="PANTHER" id="PTHR13931">
    <property type="entry name" value="UBIQUITINATION FACTOR E4"/>
    <property type="match status" value="1"/>
</dbReference>